<name>A0A1Y2J808_TRAC3</name>
<dbReference type="OrthoDB" id="2758256at2759"/>
<organism evidence="1 2">
    <name type="scientific">Trametes coccinea (strain BRFM310)</name>
    <name type="common">Pycnoporus coccineus</name>
    <dbReference type="NCBI Taxonomy" id="1353009"/>
    <lineage>
        <taxon>Eukaryota</taxon>
        <taxon>Fungi</taxon>
        <taxon>Dikarya</taxon>
        <taxon>Basidiomycota</taxon>
        <taxon>Agaricomycotina</taxon>
        <taxon>Agaricomycetes</taxon>
        <taxon>Polyporales</taxon>
        <taxon>Polyporaceae</taxon>
        <taxon>Trametes</taxon>
    </lineage>
</organism>
<dbReference type="EMBL" id="KZ084086">
    <property type="protein sequence ID" value="OSD08372.1"/>
    <property type="molecule type" value="Genomic_DNA"/>
</dbReference>
<keyword evidence="2" id="KW-1185">Reference proteome</keyword>
<protein>
    <submittedName>
        <fullName evidence="1">Uncharacterized protein</fullName>
    </submittedName>
</protein>
<accession>A0A1Y2J808</accession>
<proteinExistence type="predicted"/>
<gene>
    <name evidence="1" type="ORF">PYCCODRAFT_1429443</name>
</gene>
<dbReference type="AlphaFoldDB" id="A0A1Y2J808"/>
<evidence type="ECO:0000313" key="2">
    <source>
        <dbReference type="Proteomes" id="UP000193067"/>
    </source>
</evidence>
<reference evidence="1 2" key="1">
    <citation type="journal article" date="2015" name="Biotechnol. Biofuels">
        <title>Enhanced degradation of softwood versus hardwood by the white-rot fungus Pycnoporus coccineus.</title>
        <authorList>
            <person name="Couturier M."/>
            <person name="Navarro D."/>
            <person name="Chevret D."/>
            <person name="Henrissat B."/>
            <person name="Piumi F."/>
            <person name="Ruiz-Duenas F.J."/>
            <person name="Martinez A.T."/>
            <person name="Grigoriev I.V."/>
            <person name="Riley R."/>
            <person name="Lipzen A."/>
            <person name="Berrin J.G."/>
            <person name="Master E.R."/>
            <person name="Rosso M.N."/>
        </authorList>
    </citation>
    <scope>NUCLEOTIDE SEQUENCE [LARGE SCALE GENOMIC DNA]</scope>
    <source>
        <strain evidence="1 2">BRFM310</strain>
    </source>
</reference>
<dbReference type="Proteomes" id="UP000193067">
    <property type="component" value="Unassembled WGS sequence"/>
</dbReference>
<evidence type="ECO:0000313" key="1">
    <source>
        <dbReference type="EMBL" id="OSD08372.1"/>
    </source>
</evidence>
<sequence length="222" mass="25171">MAEDDNIYYEATPFPESLVTNEVFTERCREARRKRRAEYAEHLNPISPSKTESLLEIINAAQKAGGHITPTLHFGFFLTPAEMRASTARFPEDKTREALESLNDAGRQNGLVHAAIIVDVVNAALKQKGSRCLFFIERAVAEDHDAVIFSLYTTKEPVKTRIDLEKYKPAIDVFKTMVTTQREPLWHFADKHNPWRFGWKPFDAARVIGEAAAPLLALWKSA</sequence>